<accession>A0A6J7RTR1</accession>
<dbReference type="PROSITE" id="PS00888">
    <property type="entry name" value="CNMP_BINDING_1"/>
    <property type="match status" value="1"/>
</dbReference>
<evidence type="ECO:0000313" key="5">
    <source>
        <dbReference type="EMBL" id="CAB5032062.1"/>
    </source>
</evidence>
<dbReference type="PRINTS" id="PR00103">
    <property type="entry name" value="CAMPKINASE"/>
</dbReference>
<dbReference type="EMBL" id="CAFBPQ010000069">
    <property type="protein sequence ID" value="CAB5032062.1"/>
    <property type="molecule type" value="Genomic_DNA"/>
</dbReference>
<dbReference type="EMBL" id="CAFBMM010000039">
    <property type="protein sequence ID" value="CAB4907560.1"/>
    <property type="molecule type" value="Genomic_DNA"/>
</dbReference>
<protein>
    <submittedName>
        <fullName evidence="5">Unannotated protein</fullName>
    </submittedName>
</protein>
<dbReference type="InterPro" id="IPR014710">
    <property type="entry name" value="RmlC-like_jellyroll"/>
</dbReference>
<dbReference type="Gene3D" id="2.60.120.10">
    <property type="entry name" value="Jelly Rolls"/>
    <property type="match status" value="1"/>
</dbReference>
<gene>
    <name evidence="2" type="ORF">UFOPK2683_00094</name>
    <name evidence="3" type="ORF">UFOPK3605_00872</name>
    <name evidence="4" type="ORF">UFOPK3897_01115</name>
    <name evidence="5" type="ORF">UFOPK4121_01486</name>
</gene>
<dbReference type="Pfam" id="PF00027">
    <property type="entry name" value="cNMP_binding"/>
    <property type="match status" value="1"/>
</dbReference>
<organism evidence="5">
    <name type="scientific">freshwater metagenome</name>
    <dbReference type="NCBI Taxonomy" id="449393"/>
    <lineage>
        <taxon>unclassified sequences</taxon>
        <taxon>metagenomes</taxon>
        <taxon>ecological metagenomes</taxon>
    </lineage>
</organism>
<evidence type="ECO:0000259" key="1">
    <source>
        <dbReference type="PROSITE" id="PS50042"/>
    </source>
</evidence>
<dbReference type="PANTHER" id="PTHR11635:SF152">
    <property type="entry name" value="CAMP-DEPENDENT PROTEIN KINASE TYPE I REGULATORY SUBUNIT-RELATED"/>
    <property type="match status" value="1"/>
</dbReference>
<dbReference type="EMBL" id="CAEZYK010000003">
    <property type="protein sequence ID" value="CAB4712787.1"/>
    <property type="molecule type" value="Genomic_DNA"/>
</dbReference>
<evidence type="ECO:0000313" key="2">
    <source>
        <dbReference type="EMBL" id="CAB4712787.1"/>
    </source>
</evidence>
<dbReference type="EMBL" id="CAFBOF010000025">
    <property type="protein sequence ID" value="CAB4980986.1"/>
    <property type="molecule type" value="Genomic_DNA"/>
</dbReference>
<dbReference type="CDD" id="cd00038">
    <property type="entry name" value="CAP_ED"/>
    <property type="match status" value="1"/>
</dbReference>
<dbReference type="InterPro" id="IPR050503">
    <property type="entry name" value="cAMP-dep_PK_reg_su-like"/>
</dbReference>
<evidence type="ECO:0000313" key="4">
    <source>
        <dbReference type="EMBL" id="CAB4980986.1"/>
    </source>
</evidence>
<dbReference type="SMART" id="SM00100">
    <property type="entry name" value="cNMP"/>
    <property type="match status" value="1"/>
</dbReference>
<sequence length="161" mass="17422">MALSIPEALAIKRIRRYSRIMASTNRFTDLLTKVPLFSACSKKEIDLIDRRTETVNVAAGKVLVTEGAAGAEFFIIVSGAAEVSRHGQRVATLGSGDFFGDLALLDRAPRNATVTTTEPSELVVLGQREFAGLVDEVPGFANKLLAGLARRLREYDAQSVQ</sequence>
<dbReference type="InterPro" id="IPR018490">
    <property type="entry name" value="cNMP-bd_dom_sf"/>
</dbReference>
<name>A0A6J7RTR1_9ZZZZ</name>
<dbReference type="InterPro" id="IPR018488">
    <property type="entry name" value="cNMP-bd_CS"/>
</dbReference>
<dbReference type="AlphaFoldDB" id="A0A6J7RTR1"/>
<reference evidence="5" key="1">
    <citation type="submission" date="2020-05" db="EMBL/GenBank/DDBJ databases">
        <authorList>
            <person name="Chiriac C."/>
            <person name="Salcher M."/>
            <person name="Ghai R."/>
            <person name="Kavagutti S V."/>
        </authorList>
    </citation>
    <scope>NUCLEOTIDE SEQUENCE</scope>
</reference>
<dbReference type="GO" id="GO:0005829">
    <property type="term" value="C:cytosol"/>
    <property type="evidence" value="ECO:0007669"/>
    <property type="project" value="TreeGrafter"/>
</dbReference>
<proteinExistence type="predicted"/>
<dbReference type="GO" id="GO:0005952">
    <property type="term" value="C:cAMP-dependent protein kinase complex"/>
    <property type="evidence" value="ECO:0007669"/>
    <property type="project" value="InterPro"/>
</dbReference>
<dbReference type="PROSITE" id="PS50042">
    <property type="entry name" value="CNMP_BINDING_3"/>
    <property type="match status" value="1"/>
</dbReference>
<dbReference type="InterPro" id="IPR000595">
    <property type="entry name" value="cNMP-bd_dom"/>
</dbReference>
<dbReference type="SUPFAM" id="SSF51206">
    <property type="entry name" value="cAMP-binding domain-like"/>
    <property type="match status" value="1"/>
</dbReference>
<feature type="domain" description="Cyclic nucleotide-binding" evidence="1">
    <location>
        <begin position="36"/>
        <end position="151"/>
    </location>
</feature>
<dbReference type="PANTHER" id="PTHR11635">
    <property type="entry name" value="CAMP-DEPENDENT PROTEIN KINASE REGULATORY CHAIN"/>
    <property type="match status" value="1"/>
</dbReference>
<evidence type="ECO:0000313" key="3">
    <source>
        <dbReference type="EMBL" id="CAB4907560.1"/>
    </source>
</evidence>